<dbReference type="InterPro" id="IPR048821">
    <property type="entry name" value="PDE12-like_N"/>
</dbReference>
<dbReference type="InterPro" id="IPR050410">
    <property type="entry name" value="CCR4/nocturin_mRNA_transcr"/>
</dbReference>
<accession>A0AAV4Q846</accession>
<sequence>MARRIFHRSKHYTTQLQTLGTMGYRDDDQTITPSSIRHPHDRIEISSKNNPTIKVLSDESNISLCFYYFNNVLKLGFPKDEKLEVILSSIKRNAELQHKKEIIKQYYATGAKSIEKNTVKDIDVCLMQNDCILDCNISNCEAWAQASTLCIGDVIYEVSFNTPTVKSLNLPDFLISGCVLRPHFILECASQNDSIFTWYRSIPEDYGKSLLSNKNKEILLENGKYWEKIHEGFVYFISTEDIGCFLKLICTPMQNDRAGPDCSVESKTVVQAAPEFPFEERQEHTKNFCDDESIQCLTYNVLAKMYVEEKKFPYASTKARDHYYRKQVLLKELIGYNSDIICLQEVEERLFERDLEPVLNLKGYSGYYTKKVEIDMKGLRHLYVPPNSKLKEIMIKVSANIKDLNKLLAQNTVLQLLIVEHSHLPGTELLIANTHLYSNKDNPEVRLLQAAVCVYFIEYIIKSKGYQNPGVIFCGDFNSLPDSTTYNFLMSGKYECCGSWNKDPNGKNTMLEHNLNLDSACGTPEYTNYTASFTGCLDYIFYNKDILKVTDVVPMPRHEHVIAQVGLPSEYFPSDHIPLICRFQWKKS</sequence>
<feature type="domain" description="Endonuclease/exonuclease/phosphatase" evidence="1">
    <location>
        <begin position="297"/>
        <end position="576"/>
    </location>
</feature>
<dbReference type="InterPro" id="IPR036691">
    <property type="entry name" value="Endo/exonu/phosph_ase_sf"/>
</dbReference>
<dbReference type="EMBL" id="BPLQ01003974">
    <property type="protein sequence ID" value="GIY04784.1"/>
    <property type="molecule type" value="Genomic_DNA"/>
</dbReference>
<dbReference type="Gene3D" id="3.60.10.10">
    <property type="entry name" value="Endonuclease/exonuclease/phosphatase"/>
    <property type="match status" value="1"/>
</dbReference>
<evidence type="ECO:0000313" key="3">
    <source>
        <dbReference type="EMBL" id="GIY04784.1"/>
    </source>
</evidence>
<dbReference type="AlphaFoldDB" id="A0AAV4Q846"/>
<dbReference type="Proteomes" id="UP001054837">
    <property type="component" value="Unassembled WGS sequence"/>
</dbReference>
<dbReference type="GO" id="GO:0000288">
    <property type="term" value="P:nuclear-transcribed mRNA catabolic process, deadenylation-dependent decay"/>
    <property type="evidence" value="ECO:0007669"/>
    <property type="project" value="TreeGrafter"/>
</dbReference>
<reference evidence="3 4" key="1">
    <citation type="submission" date="2021-06" db="EMBL/GenBank/DDBJ databases">
        <title>Caerostris darwini draft genome.</title>
        <authorList>
            <person name="Kono N."/>
            <person name="Arakawa K."/>
        </authorList>
    </citation>
    <scope>NUCLEOTIDE SEQUENCE [LARGE SCALE GENOMIC DNA]</scope>
</reference>
<dbReference type="PANTHER" id="PTHR12121:SF37">
    <property type="entry name" value="2',5'-PHOSPHODIESTERASE 12"/>
    <property type="match status" value="1"/>
</dbReference>
<protein>
    <submittedName>
        <fullName evidence="3">CCR4-Not complex 3'-5'-exoribonuclease subunit Ccr4</fullName>
    </submittedName>
</protein>
<dbReference type="GO" id="GO:0005739">
    <property type="term" value="C:mitochondrion"/>
    <property type="evidence" value="ECO:0007669"/>
    <property type="project" value="TreeGrafter"/>
</dbReference>
<dbReference type="Pfam" id="PF21171">
    <property type="entry name" value="PDE12-like_N"/>
    <property type="match status" value="1"/>
</dbReference>
<dbReference type="SUPFAM" id="SSF56219">
    <property type="entry name" value="DNase I-like"/>
    <property type="match status" value="1"/>
</dbReference>
<evidence type="ECO:0000259" key="1">
    <source>
        <dbReference type="Pfam" id="PF03372"/>
    </source>
</evidence>
<evidence type="ECO:0000259" key="2">
    <source>
        <dbReference type="Pfam" id="PF21171"/>
    </source>
</evidence>
<proteinExistence type="predicted"/>
<gene>
    <name evidence="3" type="primary">CCR4</name>
    <name evidence="3" type="ORF">CDAR_248471</name>
</gene>
<keyword evidence="4" id="KW-1185">Reference proteome</keyword>
<comment type="caution">
    <text evidence="3">The sequence shown here is derived from an EMBL/GenBank/DDBJ whole genome shotgun (WGS) entry which is preliminary data.</text>
</comment>
<evidence type="ECO:0000313" key="4">
    <source>
        <dbReference type="Proteomes" id="UP001054837"/>
    </source>
</evidence>
<feature type="domain" description="2',5'-phosphodiesterase 12-like N-terminal" evidence="2">
    <location>
        <begin position="163"/>
        <end position="270"/>
    </location>
</feature>
<dbReference type="PANTHER" id="PTHR12121">
    <property type="entry name" value="CARBON CATABOLITE REPRESSOR PROTEIN 4"/>
    <property type="match status" value="1"/>
</dbReference>
<dbReference type="GO" id="GO:0000175">
    <property type="term" value="F:3'-5'-RNA exonuclease activity"/>
    <property type="evidence" value="ECO:0007669"/>
    <property type="project" value="TreeGrafter"/>
</dbReference>
<dbReference type="Pfam" id="PF03372">
    <property type="entry name" value="Exo_endo_phos"/>
    <property type="match status" value="1"/>
</dbReference>
<organism evidence="3 4">
    <name type="scientific">Caerostris darwini</name>
    <dbReference type="NCBI Taxonomy" id="1538125"/>
    <lineage>
        <taxon>Eukaryota</taxon>
        <taxon>Metazoa</taxon>
        <taxon>Ecdysozoa</taxon>
        <taxon>Arthropoda</taxon>
        <taxon>Chelicerata</taxon>
        <taxon>Arachnida</taxon>
        <taxon>Araneae</taxon>
        <taxon>Araneomorphae</taxon>
        <taxon>Entelegynae</taxon>
        <taxon>Araneoidea</taxon>
        <taxon>Araneidae</taxon>
        <taxon>Caerostris</taxon>
    </lineage>
</organism>
<name>A0AAV4Q846_9ARAC</name>
<dbReference type="InterPro" id="IPR005135">
    <property type="entry name" value="Endo/exonuclease/phosphatase"/>
</dbReference>